<comment type="caution">
    <text evidence="2">The sequence shown here is derived from an EMBL/GenBank/DDBJ whole genome shotgun (WGS) entry which is preliminary data.</text>
</comment>
<evidence type="ECO:0000259" key="1">
    <source>
        <dbReference type="Pfam" id="PF00903"/>
    </source>
</evidence>
<organism evidence="2 3">
    <name type="scientific">Terrabacter terrae</name>
    <dbReference type="NCBI Taxonomy" id="318434"/>
    <lineage>
        <taxon>Bacteria</taxon>
        <taxon>Bacillati</taxon>
        <taxon>Actinomycetota</taxon>
        <taxon>Actinomycetes</taxon>
        <taxon>Micrococcales</taxon>
        <taxon>Intrasporangiaceae</taxon>
        <taxon>Terrabacter</taxon>
    </lineage>
</organism>
<name>A0ABP5FSA4_9MICO</name>
<dbReference type="InterPro" id="IPR004360">
    <property type="entry name" value="Glyas_Fos-R_dOase_dom"/>
</dbReference>
<dbReference type="RefSeq" id="WP_343991226.1">
    <property type="nucleotide sequence ID" value="NZ_BAAANB010000021.1"/>
</dbReference>
<evidence type="ECO:0000313" key="2">
    <source>
        <dbReference type="EMBL" id="GAA2031770.1"/>
    </source>
</evidence>
<evidence type="ECO:0000313" key="3">
    <source>
        <dbReference type="Proteomes" id="UP001501285"/>
    </source>
</evidence>
<dbReference type="InterPro" id="IPR029068">
    <property type="entry name" value="Glyas_Bleomycin-R_OHBP_Dase"/>
</dbReference>
<protein>
    <recommendedName>
        <fullName evidence="1">Glyoxalase/fosfomycin resistance/dioxygenase domain-containing protein</fullName>
    </recommendedName>
</protein>
<dbReference type="Proteomes" id="UP001501285">
    <property type="component" value="Unassembled WGS sequence"/>
</dbReference>
<dbReference type="SUPFAM" id="SSF54593">
    <property type="entry name" value="Glyoxalase/Bleomycin resistance protein/Dihydroxybiphenyl dioxygenase"/>
    <property type="match status" value="1"/>
</dbReference>
<dbReference type="Gene3D" id="3.10.180.10">
    <property type="entry name" value="2,3-Dihydroxybiphenyl 1,2-Dioxygenase, domain 1"/>
    <property type="match status" value="1"/>
</dbReference>
<gene>
    <name evidence="2" type="ORF">GCM10009740_22150</name>
</gene>
<proteinExistence type="predicted"/>
<dbReference type="Pfam" id="PF00903">
    <property type="entry name" value="Glyoxalase"/>
    <property type="match status" value="1"/>
</dbReference>
<dbReference type="PANTHER" id="PTHR36503">
    <property type="entry name" value="BLR2520 PROTEIN"/>
    <property type="match status" value="1"/>
</dbReference>
<sequence>MEIQLSMLVLEVRDLARSIAFYRDLGLDVPDPPPDRPVVVHRMGSGVSLLLTTSFAATYDPAWSRPTGGYQQLLEFYVGDDASVDRIWAELVAAGHPARMPPTQTAGPYAAMVDDPDGNVVLLTSDEAARPMPDGSLRE</sequence>
<dbReference type="EMBL" id="BAAANB010000021">
    <property type="protein sequence ID" value="GAA2031770.1"/>
    <property type="molecule type" value="Genomic_DNA"/>
</dbReference>
<dbReference type="PANTHER" id="PTHR36503:SF3">
    <property type="entry name" value="BLR0126 PROTEIN"/>
    <property type="match status" value="1"/>
</dbReference>
<feature type="domain" description="Glyoxalase/fosfomycin resistance/dioxygenase" evidence="1">
    <location>
        <begin position="6"/>
        <end position="121"/>
    </location>
</feature>
<reference evidence="3" key="1">
    <citation type="journal article" date="2019" name="Int. J. Syst. Evol. Microbiol.">
        <title>The Global Catalogue of Microorganisms (GCM) 10K type strain sequencing project: providing services to taxonomists for standard genome sequencing and annotation.</title>
        <authorList>
            <consortium name="The Broad Institute Genomics Platform"/>
            <consortium name="The Broad Institute Genome Sequencing Center for Infectious Disease"/>
            <person name="Wu L."/>
            <person name="Ma J."/>
        </authorList>
    </citation>
    <scope>NUCLEOTIDE SEQUENCE [LARGE SCALE GENOMIC DNA]</scope>
    <source>
        <strain evidence="3">JCM 14283</strain>
    </source>
</reference>
<keyword evidence="3" id="KW-1185">Reference proteome</keyword>
<accession>A0ABP5FSA4</accession>